<name>A0A1G4TFW7_9BACL</name>
<dbReference type="Proteomes" id="UP000198601">
    <property type="component" value="Unassembled WGS sequence"/>
</dbReference>
<dbReference type="STRING" id="624147.SAMN04487970_105129"/>
<dbReference type="InterPro" id="IPR046153">
    <property type="entry name" value="DUF6155"/>
</dbReference>
<evidence type="ECO:0000313" key="2">
    <source>
        <dbReference type="Proteomes" id="UP000198601"/>
    </source>
</evidence>
<dbReference type="Pfam" id="PF19652">
    <property type="entry name" value="DUF6155"/>
    <property type="match status" value="1"/>
</dbReference>
<dbReference type="RefSeq" id="WP_245719794.1">
    <property type="nucleotide sequence ID" value="NZ_FMTT01000051.1"/>
</dbReference>
<sequence>MLTPTQIKRQLKECSKDELIQLLYEVVKANKDAQAYISVKLQGEPALLEILNASKEQIYKEFYPTRGFPKLRVAKVKQVLSDLKTIGKGTILPFELLVYFCEVAVEYIHEQGDIFEDMGDRFTDAYEEVVQILNNEKTPDLFEQYKDRVQAIVNTPGCDCWGIHDSLNGSYFDLKWIDHDKDQDDIANASGVISYAAMSKWLKIPEDIRQKYISNVWCGRCLGATTIKDFTAQLDNHGIILQGICSNCGHQVARVIEK</sequence>
<keyword evidence="2" id="KW-1185">Reference proteome</keyword>
<proteinExistence type="predicted"/>
<reference evidence="2" key="1">
    <citation type="submission" date="2016-10" db="EMBL/GenBank/DDBJ databases">
        <authorList>
            <person name="Varghese N."/>
            <person name="Submissions S."/>
        </authorList>
    </citation>
    <scope>NUCLEOTIDE SEQUENCE [LARGE SCALE GENOMIC DNA]</scope>
    <source>
        <strain evidence="2">CGMCC 1.8946</strain>
    </source>
</reference>
<gene>
    <name evidence="1" type="ORF">SAMN04487970_105129</name>
</gene>
<dbReference type="EMBL" id="FMTT01000051">
    <property type="protein sequence ID" value="SCW80323.1"/>
    <property type="molecule type" value="Genomic_DNA"/>
</dbReference>
<evidence type="ECO:0000313" key="1">
    <source>
        <dbReference type="EMBL" id="SCW80323.1"/>
    </source>
</evidence>
<protein>
    <submittedName>
        <fullName evidence="1">Uncharacterized protein</fullName>
    </submittedName>
</protein>
<organism evidence="1 2">
    <name type="scientific">Paenibacillus tianmuensis</name>
    <dbReference type="NCBI Taxonomy" id="624147"/>
    <lineage>
        <taxon>Bacteria</taxon>
        <taxon>Bacillati</taxon>
        <taxon>Bacillota</taxon>
        <taxon>Bacilli</taxon>
        <taxon>Bacillales</taxon>
        <taxon>Paenibacillaceae</taxon>
        <taxon>Paenibacillus</taxon>
    </lineage>
</organism>
<accession>A0A1G4TFW7</accession>
<dbReference type="AlphaFoldDB" id="A0A1G4TFW7"/>